<dbReference type="Gene3D" id="2.40.10.10">
    <property type="entry name" value="Trypsin-like serine proteases"/>
    <property type="match status" value="1"/>
</dbReference>
<sequence length="555" mass="60254">MAAGTCFLASPCTPFQRASLSKPPAPLATLARDDIRLTCNKDKMLVETAGTSQEGLYQIFTRTLGLLLLNARNRSTDSPVSRKIPATSSTTFSFHQLVICFTCGYKQLSATKLDSRATEAAPCQPFILRPNTSKRSAFKKSFKMSSGNLSSKINLVHMVLALAVLLQPSENGARAQISSPTVASQLIEHYGQGIAQYIIINFNFFLGNPSALETYLLRLRQQGRLSKLCMFIPQNTKCLNPRFGVFTQTQLIVNYLKAECCTPVIMTLPPTTSAPRTTPMPIPTTPSPTDSYSCGRVSQSIPRILPGVKAVAGQFPWACMLLGDGEQQCGCVIIDRTHVLTAGHCLNGKVENNFLTDRGLEVIAGKLFTDLTLVERTEQRVRVVGGKRHENYDPNLLINDIAVLLLERPLTFTSFVTPACLPPSVTALPSPCFLAGYGTLAFTGPVAEQLMFDVIQTYTADACLQTFQATTPYDISIYLTPGVICAANGTAGGKDACRGDSGSPLTCTLNTPQETHYLYGIVSSGFGCGQPGQPGFYTYIVRFVDWIYAAVSQLR</sequence>
<keyword evidence="2" id="KW-0720">Serine protease</keyword>
<evidence type="ECO:0000256" key="1">
    <source>
        <dbReference type="ARBA" id="ARBA00023157"/>
    </source>
</evidence>
<dbReference type="PROSITE" id="PS00134">
    <property type="entry name" value="TRYPSIN_HIS"/>
    <property type="match status" value="1"/>
</dbReference>
<reference evidence="4 5" key="1">
    <citation type="submission" date="2018-04" db="EMBL/GenBank/DDBJ databases">
        <title>The genome of golden apple snail Pomacea canaliculata provides insight into stress tolerance and invasive adaptation.</title>
        <authorList>
            <person name="Liu C."/>
            <person name="Liu B."/>
            <person name="Ren Y."/>
            <person name="Zhang Y."/>
            <person name="Wang H."/>
            <person name="Li S."/>
            <person name="Jiang F."/>
            <person name="Yin L."/>
            <person name="Zhang G."/>
            <person name="Qian W."/>
            <person name="Fan W."/>
        </authorList>
    </citation>
    <scope>NUCLEOTIDE SEQUENCE [LARGE SCALE GENOMIC DNA]</scope>
    <source>
        <strain evidence="4">SZHN2017</strain>
        <tissue evidence="4">Muscle</tissue>
    </source>
</reference>
<keyword evidence="1" id="KW-1015">Disulfide bond</keyword>
<dbReference type="GO" id="GO:0004252">
    <property type="term" value="F:serine-type endopeptidase activity"/>
    <property type="evidence" value="ECO:0007669"/>
    <property type="project" value="InterPro"/>
</dbReference>
<dbReference type="InterPro" id="IPR033116">
    <property type="entry name" value="TRYPSIN_SER"/>
</dbReference>
<dbReference type="CDD" id="cd00190">
    <property type="entry name" value="Tryp_SPc"/>
    <property type="match status" value="1"/>
</dbReference>
<protein>
    <recommendedName>
        <fullName evidence="3">Peptidase S1 domain-containing protein</fullName>
    </recommendedName>
</protein>
<dbReference type="Pfam" id="PF00089">
    <property type="entry name" value="Trypsin"/>
    <property type="match status" value="1"/>
</dbReference>
<dbReference type="GO" id="GO:0006508">
    <property type="term" value="P:proteolysis"/>
    <property type="evidence" value="ECO:0007669"/>
    <property type="project" value="UniProtKB-KW"/>
</dbReference>
<dbReference type="InterPro" id="IPR001314">
    <property type="entry name" value="Peptidase_S1A"/>
</dbReference>
<dbReference type="InterPro" id="IPR001254">
    <property type="entry name" value="Trypsin_dom"/>
</dbReference>
<dbReference type="PANTHER" id="PTHR24252:SF7">
    <property type="entry name" value="HYALIN"/>
    <property type="match status" value="1"/>
</dbReference>
<comment type="caution">
    <text evidence="4">The sequence shown here is derived from an EMBL/GenBank/DDBJ whole genome shotgun (WGS) entry which is preliminary data.</text>
</comment>
<keyword evidence="5" id="KW-1185">Reference proteome</keyword>
<dbReference type="AlphaFoldDB" id="A0A2T7NJQ7"/>
<dbReference type="PRINTS" id="PR00722">
    <property type="entry name" value="CHYMOTRYPSIN"/>
</dbReference>
<proteinExistence type="predicted"/>
<dbReference type="InterPro" id="IPR018114">
    <property type="entry name" value="TRYPSIN_HIS"/>
</dbReference>
<keyword evidence="2" id="KW-0645">Protease</keyword>
<dbReference type="SMART" id="SM00020">
    <property type="entry name" value="Tryp_SPc"/>
    <property type="match status" value="1"/>
</dbReference>
<dbReference type="OrthoDB" id="10012881at2759"/>
<dbReference type="InterPro" id="IPR009003">
    <property type="entry name" value="Peptidase_S1_PA"/>
</dbReference>
<organism evidence="4 5">
    <name type="scientific">Pomacea canaliculata</name>
    <name type="common">Golden apple snail</name>
    <dbReference type="NCBI Taxonomy" id="400727"/>
    <lineage>
        <taxon>Eukaryota</taxon>
        <taxon>Metazoa</taxon>
        <taxon>Spiralia</taxon>
        <taxon>Lophotrochozoa</taxon>
        <taxon>Mollusca</taxon>
        <taxon>Gastropoda</taxon>
        <taxon>Caenogastropoda</taxon>
        <taxon>Architaenioglossa</taxon>
        <taxon>Ampullarioidea</taxon>
        <taxon>Ampullariidae</taxon>
        <taxon>Pomacea</taxon>
    </lineage>
</organism>
<dbReference type="PANTHER" id="PTHR24252">
    <property type="entry name" value="ACROSIN-RELATED"/>
    <property type="match status" value="1"/>
</dbReference>
<dbReference type="STRING" id="400727.A0A2T7NJQ7"/>
<evidence type="ECO:0000313" key="5">
    <source>
        <dbReference type="Proteomes" id="UP000245119"/>
    </source>
</evidence>
<dbReference type="PROSITE" id="PS00135">
    <property type="entry name" value="TRYPSIN_SER"/>
    <property type="match status" value="1"/>
</dbReference>
<gene>
    <name evidence="4" type="ORF">C0Q70_19572</name>
</gene>
<name>A0A2T7NJQ7_POMCA</name>
<dbReference type="PROSITE" id="PS50240">
    <property type="entry name" value="TRYPSIN_DOM"/>
    <property type="match status" value="1"/>
</dbReference>
<evidence type="ECO:0000259" key="3">
    <source>
        <dbReference type="PROSITE" id="PS50240"/>
    </source>
</evidence>
<dbReference type="EMBL" id="PZQS01000012">
    <property type="protein sequence ID" value="PVD21399.1"/>
    <property type="molecule type" value="Genomic_DNA"/>
</dbReference>
<dbReference type="SUPFAM" id="SSF50494">
    <property type="entry name" value="Trypsin-like serine proteases"/>
    <property type="match status" value="1"/>
</dbReference>
<accession>A0A2T7NJQ7</accession>
<dbReference type="Proteomes" id="UP000245119">
    <property type="component" value="Linkage Group LG12"/>
</dbReference>
<evidence type="ECO:0000256" key="2">
    <source>
        <dbReference type="RuleBase" id="RU363034"/>
    </source>
</evidence>
<dbReference type="FunFam" id="2.40.10.10:FF:000068">
    <property type="entry name" value="transmembrane protease serine 2"/>
    <property type="match status" value="1"/>
</dbReference>
<keyword evidence="2" id="KW-0378">Hydrolase</keyword>
<evidence type="ECO:0000313" key="4">
    <source>
        <dbReference type="EMBL" id="PVD21399.1"/>
    </source>
</evidence>
<feature type="domain" description="Peptidase S1" evidence="3">
    <location>
        <begin position="304"/>
        <end position="552"/>
    </location>
</feature>
<dbReference type="InterPro" id="IPR043504">
    <property type="entry name" value="Peptidase_S1_PA_chymotrypsin"/>
</dbReference>